<comment type="caution">
    <text evidence="3">The sequence shown here is derived from an EMBL/GenBank/DDBJ whole genome shotgun (WGS) entry which is preliminary data.</text>
</comment>
<dbReference type="PROSITE" id="PS00018">
    <property type="entry name" value="EF_HAND_1"/>
    <property type="match status" value="1"/>
</dbReference>
<evidence type="ECO:0000313" key="4">
    <source>
        <dbReference type="Proteomes" id="UP000232323"/>
    </source>
</evidence>
<dbReference type="InterPro" id="IPR018247">
    <property type="entry name" value="EF_Hand_1_Ca_BS"/>
</dbReference>
<dbReference type="EMBL" id="BEGY01000071">
    <property type="protein sequence ID" value="GAX81835.1"/>
    <property type="molecule type" value="Genomic_DNA"/>
</dbReference>
<dbReference type="SMART" id="SM00054">
    <property type="entry name" value="EFh"/>
    <property type="match status" value="3"/>
</dbReference>
<dbReference type="GO" id="GO:0005509">
    <property type="term" value="F:calcium ion binding"/>
    <property type="evidence" value="ECO:0007669"/>
    <property type="project" value="InterPro"/>
</dbReference>
<dbReference type="STRING" id="1157962.A0A250XFI3"/>
<proteinExistence type="predicted"/>
<keyword evidence="1" id="KW-0106">Calcium</keyword>
<accession>A0A250XFI3</accession>
<dbReference type="Pfam" id="PF13499">
    <property type="entry name" value="EF-hand_7"/>
    <property type="match status" value="1"/>
</dbReference>
<organism evidence="3 4">
    <name type="scientific">Chlamydomonas eustigma</name>
    <dbReference type="NCBI Taxonomy" id="1157962"/>
    <lineage>
        <taxon>Eukaryota</taxon>
        <taxon>Viridiplantae</taxon>
        <taxon>Chlorophyta</taxon>
        <taxon>core chlorophytes</taxon>
        <taxon>Chlorophyceae</taxon>
        <taxon>CS clade</taxon>
        <taxon>Chlamydomonadales</taxon>
        <taxon>Chlamydomonadaceae</taxon>
        <taxon>Chlamydomonas</taxon>
    </lineage>
</organism>
<dbReference type="OrthoDB" id="26525at2759"/>
<reference evidence="3 4" key="1">
    <citation type="submission" date="2017-08" db="EMBL/GenBank/DDBJ databases">
        <title>Acidophilic green algal genome provides insights into adaptation to an acidic environment.</title>
        <authorList>
            <person name="Hirooka S."/>
            <person name="Hirose Y."/>
            <person name="Kanesaki Y."/>
            <person name="Higuchi S."/>
            <person name="Fujiwara T."/>
            <person name="Onuma R."/>
            <person name="Era A."/>
            <person name="Ohbayashi R."/>
            <person name="Uzuka A."/>
            <person name="Nozaki H."/>
            <person name="Yoshikawa H."/>
            <person name="Miyagishima S.Y."/>
        </authorList>
    </citation>
    <scope>NUCLEOTIDE SEQUENCE [LARGE SCALE GENOMIC DNA]</scope>
    <source>
        <strain evidence="3 4">NIES-2499</strain>
    </source>
</reference>
<dbReference type="InterPro" id="IPR002048">
    <property type="entry name" value="EF_hand_dom"/>
</dbReference>
<gene>
    <name evidence="3" type="ORF">CEUSTIGMA_g9263.t1</name>
</gene>
<name>A0A250XFI3_9CHLO</name>
<evidence type="ECO:0000313" key="3">
    <source>
        <dbReference type="EMBL" id="GAX81835.1"/>
    </source>
</evidence>
<dbReference type="AlphaFoldDB" id="A0A250XFI3"/>
<keyword evidence="4" id="KW-1185">Reference proteome</keyword>
<feature type="domain" description="EF-hand" evidence="2">
    <location>
        <begin position="122"/>
        <end position="156"/>
    </location>
</feature>
<feature type="domain" description="EF-hand" evidence="2">
    <location>
        <begin position="86"/>
        <end position="121"/>
    </location>
</feature>
<sequence length="156" mass="17503">MNRSSMMTGLVLPDQTIIQACKAFSTDGGESLTKHEFKCAYTALFGNKPVKTQWDLLPKVVSAEGIEMVTSEAFSTFIKGSSQYRDTGEHERTIFKLFDIRRSGFISREDAHTVFKGAAPGVPTRVVEEVFDELDLDQDGRVSCHDFLTMIRMRTP</sequence>
<dbReference type="CDD" id="cd00051">
    <property type="entry name" value="EFh"/>
    <property type="match status" value="1"/>
</dbReference>
<dbReference type="SUPFAM" id="SSF47473">
    <property type="entry name" value="EF-hand"/>
    <property type="match status" value="1"/>
</dbReference>
<dbReference type="Gene3D" id="1.10.238.10">
    <property type="entry name" value="EF-hand"/>
    <property type="match status" value="1"/>
</dbReference>
<evidence type="ECO:0000259" key="2">
    <source>
        <dbReference type="PROSITE" id="PS50222"/>
    </source>
</evidence>
<dbReference type="PROSITE" id="PS50222">
    <property type="entry name" value="EF_HAND_2"/>
    <property type="match status" value="2"/>
</dbReference>
<dbReference type="Proteomes" id="UP000232323">
    <property type="component" value="Unassembled WGS sequence"/>
</dbReference>
<dbReference type="InterPro" id="IPR011992">
    <property type="entry name" value="EF-hand-dom_pair"/>
</dbReference>
<protein>
    <recommendedName>
        <fullName evidence="2">EF-hand domain-containing protein</fullName>
    </recommendedName>
</protein>
<evidence type="ECO:0000256" key="1">
    <source>
        <dbReference type="ARBA" id="ARBA00022837"/>
    </source>
</evidence>